<dbReference type="PhylomeDB" id="E9GMK5"/>
<keyword evidence="2 6" id="KW-0245">EGF-like domain</keyword>
<dbReference type="InterPro" id="IPR013032">
    <property type="entry name" value="EGF-like_CS"/>
</dbReference>
<dbReference type="FunFam" id="2.10.25.10:FF:000729">
    <property type="entry name" value="Blast:Protein slit"/>
    <property type="match status" value="1"/>
</dbReference>
<evidence type="ECO:0000259" key="7">
    <source>
        <dbReference type="PROSITE" id="PS50026"/>
    </source>
</evidence>
<dbReference type="AlphaFoldDB" id="E9GMK5"/>
<dbReference type="FunFam" id="2.10.25.10:FF:000080">
    <property type="entry name" value="Neurogenic locus notch 1"/>
    <property type="match status" value="1"/>
</dbReference>
<dbReference type="GO" id="GO:0005509">
    <property type="term" value="F:calcium ion binding"/>
    <property type="evidence" value="ECO:0007669"/>
    <property type="project" value="InterPro"/>
</dbReference>
<dbReference type="EMBL" id="GL732553">
    <property type="protein sequence ID" value="EFX79279.1"/>
    <property type="molecule type" value="Genomic_DNA"/>
</dbReference>
<gene>
    <name evidence="8" type="ORF">DAPPUDRAFT_104541</name>
</gene>
<dbReference type="Pfam" id="PF00008">
    <property type="entry name" value="EGF"/>
    <property type="match status" value="2"/>
</dbReference>
<dbReference type="OrthoDB" id="283575at2759"/>
<dbReference type="GO" id="GO:0005112">
    <property type="term" value="F:Notch binding"/>
    <property type="evidence" value="ECO:0000318"/>
    <property type="project" value="GO_Central"/>
</dbReference>
<dbReference type="PROSITE" id="PS00022">
    <property type="entry name" value="EGF_1"/>
    <property type="match status" value="3"/>
</dbReference>
<dbReference type="OMA" id="CINAINC"/>
<dbReference type="GO" id="GO:0005886">
    <property type="term" value="C:plasma membrane"/>
    <property type="evidence" value="ECO:0007669"/>
    <property type="project" value="UniProtKB-ARBA"/>
</dbReference>
<dbReference type="PROSITE" id="PS50026">
    <property type="entry name" value="EGF_3"/>
    <property type="match status" value="3"/>
</dbReference>
<evidence type="ECO:0000256" key="6">
    <source>
        <dbReference type="PROSITE-ProRule" id="PRU00076"/>
    </source>
</evidence>
<dbReference type="HOGENOM" id="CLU_004826_2_0_1"/>
<feature type="non-terminal residue" evidence="8">
    <location>
        <position position="259"/>
    </location>
</feature>
<dbReference type="GO" id="GO:0010160">
    <property type="term" value="P:formation of animal organ boundary"/>
    <property type="evidence" value="ECO:0007669"/>
    <property type="project" value="UniProtKB-ARBA"/>
</dbReference>
<protein>
    <recommendedName>
        <fullName evidence="7">EGF-like domain-containing protein</fullName>
    </recommendedName>
</protein>
<dbReference type="GO" id="GO:0048568">
    <property type="term" value="P:embryonic organ development"/>
    <property type="evidence" value="ECO:0007669"/>
    <property type="project" value="UniProtKB-ARBA"/>
</dbReference>
<keyword evidence="1" id="KW-0217">Developmental protein</keyword>
<evidence type="ECO:0000256" key="1">
    <source>
        <dbReference type="ARBA" id="ARBA00022473"/>
    </source>
</evidence>
<comment type="caution">
    <text evidence="6">Lacks conserved residue(s) required for the propagation of feature annotation.</text>
</comment>
<dbReference type="Gene3D" id="2.10.25.10">
    <property type="entry name" value="Laminin"/>
    <property type="match status" value="3"/>
</dbReference>
<dbReference type="GO" id="GO:0007548">
    <property type="term" value="P:sex differentiation"/>
    <property type="evidence" value="ECO:0007669"/>
    <property type="project" value="UniProtKB-ARBA"/>
</dbReference>
<dbReference type="CDD" id="cd00054">
    <property type="entry name" value="EGF_CA"/>
    <property type="match status" value="2"/>
</dbReference>
<evidence type="ECO:0000313" key="9">
    <source>
        <dbReference type="Proteomes" id="UP000000305"/>
    </source>
</evidence>
<evidence type="ECO:0000256" key="5">
    <source>
        <dbReference type="ARBA" id="ARBA00023157"/>
    </source>
</evidence>
<evidence type="ECO:0000313" key="8">
    <source>
        <dbReference type="EMBL" id="EFX79279.1"/>
    </source>
</evidence>
<dbReference type="SMART" id="SM00181">
    <property type="entry name" value="EGF"/>
    <property type="match status" value="4"/>
</dbReference>
<dbReference type="PANTHER" id="PTHR24049:SF22">
    <property type="entry name" value="DROSOPHILA CRUMBS HOMOLOG"/>
    <property type="match status" value="1"/>
</dbReference>
<evidence type="ECO:0000256" key="3">
    <source>
        <dbReference type="ARBA" id="ARBA00022729"/>
    </source>
</evidence>
<reference evidence="8 9" key="1">
    <citation type="journal article" date="2011" name="Science">
        <title>The ecoresponsive genome of Daphnia pulex.</title>
        <authorList>
            <person name="Colbourne J.K."/>
            <person name="Pfrender M.E."/>
            <person name="Gilbert D."/>
            <person name="Thomas W.K."/>
            <person name="Tucker A."/>
            <person name="Oakley T.H."/>
            <person name="Tokishita S."/>
            <person name="Aerts A."/>
            <person name="Arnold G.J."/>
            <person name="Basu M.K."/>
            <person name="Bauer D.J."/>
            <person name="Caceres C.E."/>
            <person name="Carmel L."/>
            <person name="Casola C."/>
            <person name="Choi J.H."/>
            <person name="Detter J.C."/>
            <person name="Dong Q."/>
            <person name="Dusheyko S."/>
            <person name="Eads B.D."/>
            <person name="Frohlich T."/>
            <person name="Geiler-Samerotte K.A."/>
            <person name="Gerlach D."/>
            <person name="Hatcher P."/>
            <person name="Jogdeo S."/>
            <person name="Krijgsveld J."/>
            <person name="Kriventseva E.V."/>
            <person name="Kultz D."/>
            <person name="Laforsch C."/>
            <person name="Lindquist E."/>
            <person name="Lopez J."/>
            <person name="Manak J.R."/>
            <person name="Muller J."/>
            <person name="Pangilinan J."/>
            <person name="Patwardhan R.P."/>
            <person name="Pitluck S."/>
            <person name="Pritham E.J."/>
            <person name="Rechtsteiner A."/>
            <person name="Rho M."/>
            <person name="Rogozin I.B."/>
            <person name="Sakarya O."/>
            <person name="Salamov A."/>
            <person name="Schaack S."/>
            <person name="Shapiro H."/>
            <person name="Shiga Y."/>
            <person name="Skalitzky C."/>
            <person name="Smith Z."/>
            <person name="Souvorov A."/>
            <person name="Sung W."/>
            <person name="Tang Z."/>
            <person name="Tsuchiya D."/>
            <person name="Tu H."/>
            <person name="Vos H."/>
            <person name="Wang M."/>
            <person name="Wolf Y.I."/>
            <person name="Yamagata H."/>
            <person name="Yamada T."/>
            <person name="Ye Y."/>
            <person name="Shaw J.R."/>
            <person name="Andrews J."/>
            <person name="Crease T.J."/>
            <person name="Tang H."/>
            <person name="Lucas S.M."/>
            <person name="Robertson H.M."/>
            <person name="Bork P."/>
            <person name="Koonin E.V."/>
            <person name="Zdobnov E.M."/>
            <person name="Grigoriev I.V."/>
            <person name="Lynch M."/>
            <person name="Boore J.L."/>
        </authorList>
    </citation>
    <scope>NUCLEOTIDE SEQUENCE [LARGE SCALE GENOMIC DNA]</scope>
</reference>
<dbReference type="Proteomes" id="UP000000305">
    <property type="component" value="Unassembled WGS sequence"/>
</dbReference>
<sequence length="259" mass="28473">VIIGRIVAGLRLDESTKETVSEKGIHDLHRVQSDSKVLVATGAITTAVFFIQPNSVADVLRELHGSLSIRSCRGTRSEKKIQFCTKDLNPCKNGATCVDRGDHYACQCALGFSGENCTVNNDDCISHMCQNGGTCVDGINECTCKCPPAFSGKFCEAYPMVSLLYPQTSPCQQHDCQNGICFQPQGLTDYICKCPSGYTGKRCEFLTSNYESMMNTLKTSVLTSYDPCKDHRCRKGQCVSKKNGKNYSCKCQARWGGKY</sequence>
<feature type="domain" description="EGF-like" evidence="7">
    <location>
        <begin position="167"/>
        <end position="204"/>
    </location>
</feature>
<evidence type="ECO:0000256" key="2">
    <source>
        <dbReference type="ARBA" id="ARBA00022536"/>
    </source>
</evidence>
<dbReference type="Pfam" id="PF12661">
    <property type="entry name" value="hEGF"/>
    <property type="match status" value="1"/>
</dbReference>
<dbReference type="InParanoid" id="E9GMK5"/>
<dbReference type="GO" id="GO:0022407">
    <property type="term" value="P:regulation of cell-cell adhesion"/>
    <property type="evidence" value="ECO:0007669"/>
    <property type="project" value="UniProtKB-ARBA"/>
</dbReference>
<dbReference type="PROSITE" id="PS00010">
    <property type="entry name" value="ASX_HYDROXYL"/>
    <property type="match status" value="1"/>
</dbReference>
<dbReference type="eggNOG" id="KOG4237">
    <property type="taxonomic scope" value="Eukaryota"/>
</dbReference>
<feature type="disulfide bond" evidence="6">
    <location>
        <begin position="146"/>
        <end position="155"/>
    </location>
</feature>
<dbReference type="GO" id="GO:0009986">
    <property type="term" value="C:cell surface"/>
    <property type="evidence" value="ECO:0007669"/>
    <property type="project" value="UniProtKB-ARBA"/>
</dbReference>
<dbReference type="SMART" id="SM00179">
    <property type="entry name" value="EGF_CA"/>
    <property type="match status" value="3"/>
</dbReference>
<dbReference type="GO" id="GO:0048608">
    <property type="term" value="P:reproductive structure development"/>
    <property type="evidence" value="ECO:0007669"/>
    <property type="project" value="UniProtKB-ARBA"/>
</dbReference>
<feature type="domain" description="EGF-like" evidence="7">
    <location>
        <begin position="80"/>
        <end position="118"/>
    </location>
</feature>
<feature type="disulfide bond" evidence="6">
    <location>
        <begin position="171"/>
        <end position="181"/>
    </location>
</feature>
<proteinExistence type="predicted"/>
<dbReference type="STRING" id="6669.E9GMK5"/>
<dbReference type="PROSITE" id="PS01186">
    <property type="entry name" value="EGF_2"/>
    <property type="match status" value="2"/>
</dbReference>
<dbReference type="InterPro" id="IPR051022">
    <property type="entry name" value="Notch_Cell-Fate_Det"/>
</dbReference>
<accession>E9GMK5</accession>
<dbReference type="PANTHER" id="PTHR24049">
    <property type="entry name" value="CRUMBS FAMILY MEMBER"/>
    <property type="match status" value="1"/>
</dbReference>
<keyword evidence="5 6" id="KW-1015">Disulfide bond</keyword>
<keyword evidence="4" id="KW-0677">Repeat</keyword>
<feature type="domain" description="EGF-like" evidence="7">
    <location>
        <begin position="120"/>
        <end position="156"/>
    </location>
</feature>
<feature type="disulfide bond" evidence="6">
    <location>
        <begin position="108"/>
        <end position="117"/>
    </location>
</feature>
<evidence type="ECO:0000256" key="4">
    <source>
        <dbReference type="ARBA" id="ARBA00022737"/>
    </source>
</evidence>
<keyword evidence="3" id="KW-0732">Signal</keyword>
<keyword evidence="9" id="KW-1185">Reference proteome</keyword>
<dbReference type="InterPro" id="IPR000742">
    <property type="entry name" value="EGF"/>
</dbReference>
<dbReference type="FunFam" id="2.10.25.10:FF:000556">
    <property type="entry name" value="Blast:Protein slit"/>
    <property type="match status" value="1"/>
</dbReference>
<feature type="disulfide bond" evidence="6">
    <location>
        <begin position="194"/>
        <end position="203"/>
    </location>
</feature>
<dbReference type="SUPFAM" id="SSF57196">
    <property type="entry name" value="EGF/Laminin"/>
    <property type="match status" value="4"/>
</dbReference>
<dbReference type="PRINTS" id="PR00010">
    <property type="entry name" value="EGFBLOOD"/>
</dbReference>
<dbReference type="InterPro" id="IPR001881">
    <property type="entry name" value="EGF-like_Ca-bd_dom"/>
</dbReference>
<name>E9GMK5_DAPPU</name>
<dbReference type="InterPro" id="IPR000152">
    <property type="entry name" value="EGF-type_Asp/Asn_hydroxyl_site"/>
</dbReference>
<organism evidence="8 9">
    <name type="scientific">Daphnia pulex</name>
    <name type="common">Water flea</name>
    <dbReference type="NCBI Taxonomy" id="6669"/>
    <lineage>
        <taxon>Eukaryota</taxon>
        <taxon>Metazoa</taxon>
        <taxon>Ecdysozoa</taxon>
        <taxon>Arthropoda</taxon>
        <taxon>Crustacea</taxon>
        <taxon>Branchiopoda</taxon>
        <taxon>Diplostraca</taxon>
        <taxon>Cladocera</taxon>
        <taxon>Anomopoda</taxon>
        <taxon>Daphniidae</taxon>
        <taxon>Daphnia</taxon>
    </lineage>
</organism>
<dbReference type="KEGG" id="dpx:DAPPUDRAFT_104541"/>